<proteinExistence type="evidence at transcript level"/>
<dbReference type="AlphaFoldDB" id="A0A6M3SLA3"/>
<evidence type="ECO:0000256" key="4">
    <source>
        <dbReference type="ARBA" id="ARBA00022989"/>
    </source>
</evidence>
<dbReference type="InterPro" id="IPR000425">
    <property type="entry name" value="MIP"/>
</dbReference>
<organism evidence="7">
    <name type="scientific">Zygnema circumcarinatum</name>
    <name type="common">Green alga</name>
    <dbReference type="NCBI Taxonomy" id="35869"/>
    <lineage>
        <taxon>Eukaryota</taxon>
        <taxon>Viridiplantae</taxon>
        <taxon>Streptophyta</taxon>
        <taxon>Zygnematophyceae</taxon>
        <taxon>Zygnematophycidae</taxon>
        <taxon>Zygnematales</taxon>
        <taxon>Zygnemataceae</taxon>
        <taxon>Zygnema</taxon>
    </lineage>
</organism>
<keyword evidence="5 6" id="KW-0472">Membrane</keyword>
<name>A0A6M3SLA3_ZYGCR</name>
<dbReference type="GO" id="GO:0015267">
    <property type="term" value="F:channel activity"/>
    <property type="evidence" value="ECO:0007669"/>
    <property type="project" value="InterPro"/>
</dbReference>
<evidence type="ECO:0000256" key="3">
    <source>
        <dbReference type="ARBA" id="ARBA00022692"/>
    </source>
</evidence>
<accession>A0A6M3SLA3</accession>
<reference evidence="7" key="1">
    <citation type="submission" date="2020-01" db="EMBL/GenBank/DDBJ databases">
        <authorList>
            <person name="Feng X."/>
        </authorList>
    </citation>
    <scope>NUCLEOTIDE SEQUENCE</scope>
    <source>
        <strain evidence="7">07468</strain>
    </source>
</reference>
<keyword evidence="4 6" id="KW-1133">Transmembrane helix</keyword>
<dbReference type="GO" id="GO:0016020">
    <property type="term" value="C:membrane"/>
    <property type="evidence" value="ECO:0007669"/>
    <property type="project" value="UniProtKB-SubCell"/>
</dbReference>
<evidence type="ECO:0000256" key="2">
    <source>
        <dbReference type="ARBA" id="ARBA00022448"/>
    </source>
</evidence>
<dbReference type="PANTHER" id="PTHR45724">
    <property type="entry name" value="AQUAPORIN NIP2-1"/>
    <property type="match status" value="1"/>
</dbReference>
<comment type="subcellular location">
    <subcellularLocation>
        <location evidence="1">Membrane</location>
        <topology evidence="1">Multi-pass membrane protein</topology>
    </subcellularLocation>
</comment>
<evidence type="ECO:0000313" key="7">
    <source>
        <dbReference type="EMBL" id="QJD39005.1"/>
    </source>
</evidence>
<protein>
    <submittedName>
        <fullName evidence="7">Major intrinsic family protein</fullName>
    </submittedName>
</protein>
<dbReference type="SUPFAM" id="SSF81338">
    <property type="entry name" value="Aquaporin-like"/>
    <property type="match status" value="1"/>
</dbReference>
<feature type="transmembrane region" description="Helical" evidence="6">
    <location>
        <begin position="20"/>
        <end position="40"/>
    </location>
</feature>
<keyword evidence="3 6" id="KW-0812">Transmembrane</keyword>
<dbReference type="PANTHER" id="PTHR45724:SF13">
    <property type="entry name" value="AQUAPORIN NIP1-1-RELATED"/>
    <property type="match status" value="1"/>
</dbReference>
<keyword evidence="2" id="KW-0813">Transport</keyword>
<dbReference type="Pfam" id="PF00230">
    <property type="entry name" value="MIP"/>
    <property type="match status" value="1"/>
</dbReference>
<evidence type="ECO:0000256" key="6">
    <source>
        <dbReference type="SAM" id="Phobius"/>
    </source>
</evidence>
<evidence type="ECO:0000256" key="1">
    <source>
        <dbReference type="ARBA" id="ARBA00004141"/>
    </source>
</evidence>
<dbReference type="Gene3D" id="1.20.1080.10">
    <property type="entry name" value="Glycerol uptake facilitator protein"/>
    <property type="match status" value="1"/>
</dbReference>
<dbReference type="InterPro" id="IPR023271">
    <property type="entry name" value="Aquaporin-like"/>
</dbReference>
<evidence type="ECO:0000256" key="5">
    <source>
        <dbReference type="ARBA" id="ARBA00023136"/>
    </source>
</evidence>
<dbReference type="InterPro" id="IPR034294">
    <property type="entry name" value="Aquaporin_transptr"/>
</dbReference>
<sequence>MNPARSLGPAFVAAQFDDIWVYILGPIIGAILGAFSYEVLRSNEEEPIKMADGSLEGFTLFRVSIHSEEFQALFGFCKFPDFRAREGGVLRRRPAMAS</sequence>
<dbReference type="EMBL" id="MT010843">
    <property type="protein sequence ID" value="QJD39005.1"/>
    <property type="molecule type" value="mRNA"/>
</dbReference>